<comment type="similarity">
    <text evidence="3">Belongs to the PPR family. PCMP-E subfamily.</text>
</comment>
<evidence type="ECO:0000256" key="1">
    <source>
        <dbReference type="ARBA" id="ARBA00006643"/>
    </source>
</evidence>
<dbReference type="InterPro" id="IPR046848">
    <property type="entry name" value="E_motif"/>
</dbReference>
<dbReference type="Pfam" id="PF01535">
    <property type="entry name" value="PPR"/>
    <property type="match status" value="7"/>
</dbReference>
<dbReference type="Gene3D" id="1.25.40.10">
    <property type="entry name" value="Tetratricopeptide repeat domain"/>
    <property type="match status" value="5"/>
</dbReference>
<dbReference type="Gramene" id="Kaladp0067s0164.1.v1.1">
    <property type="protein sequence ID" value="Kaladp0067s0164.1.v1.1.CDS.1"/>
    <property type="gene ID" value="Kaladp0067s0164.v1.1"/>
</dbReference>
<dbReference type="PANTHER" id="PTHR47926">
    <property type="entry name" value="PENTATRICOPEPTIDE REPEAT-CONTAINING PROTEIN"/>
    <property type="match status" value="1"/>
</dbReference>
<dbReference type="EnsemblPlants" id="Kaladp0067s0164.1.v1.1">
    <property type="protein sequence ID" value="Kaladp0067s0164.1.v1.1.CDS.1"/>
    <property type="gene ID" value="Kaladp0067s0164.v1.1"/>
</dbReference>
<dbReference type="GO" id="GO:0009451">
    <property type="term" value="P:RNA modification"/>
    <property type="evidence" value="ECO:0007669"/>
    <property type="project" value="InterPro"/>
</dbReference>
<dbReference type="Pfam" id="PF13041">
    <property type="entry name" value="PPR_2"/>
    <property type="match status" value="3"/>
</dbReference>
<organism evidence="5 6">
    <name type="scientific">Kalanchoe fedtschenkoi</name>
    <name type="common">Lavender scallops</name>
    <name type="synonym">South American air plant</name>
    <dbReference type="NCBI Taxonomy" id="63787"/>
    <lineage>
        <taxon>Eukaryota</taxon>
        <taxon>Viridiplantae</taxon>
        <taxon>Streptophyta</taxon>
        <taxon>Embryophyta</taxon>
        <taxon>Tracheophyta</taxon>
        <taxon>Spermatophyta</taxon>
        <taxon>Magnoliopsida</taxon>
        <taxon>eudicotyledons</taxon>
        <taxon>Gunneridae</taxon>
        <taxon>Pentapetalae</taxon>
        <taxon>Saxifragales</taxon>
        <taxon>Crassulaceae</taxon>
        <taxon>Kalanchoe</taxon>
    </lineage>
</organism>
<feature type="repeat" description="PPR" evidence="4">
    <location>
        <begin position="350"/>
        <end position="384"/>
    </location>
</feature>
<evidence type="ECO:0000313" key="5">
    <source>
        <dbReference type="EnsemblPlants" id="Kaladp0067s0164.1.v1.1.CDS.1"/>
    </source>
</evidence>
<dbReference type="FunFam" id="1.25.40.10:FF:000073">
    <property type="entry name" value="Pentatricopeptide repeat-containing protein chloroplastic"/>
    <property type="match status" value="1"/>
</dbReference>
<keyword evidence="6" id="KW-1185">Reference proteome</keyword>
<name>A0A7N0UGJ7_KALFE</name>
<protein>
    <submittedName>
        <fullName evidence="5">Uncharacterized protein</fullName>
    </submittedName>
</protein>
<comment type="similarity">
    <text evidence="1">Belongs to the PPR family. PCMP-H subfamily.</text>
</comment>
<dbReference type="Pfam" id="PF20431">
    <property type="entry name" value="E_motif"/>
    <property type="match status" value="1"/>
</dbReference>
<dbReference type="Proteomes" id="UP000594263">
    <property type="component" value="Unplaced"/>
</dbReference>
<proteinExistence type="inferred from homology"/>
<dbReference type="InterPro" id="IPR011990">
    <property type="entry name" value="TPR-like_helical_dom_sf"/>
</dbReference>
<dbReference type="InterPro" id="IPR002885">
    <property type="entry name" value="PPR_rpt"/>
</dbReference>
<dbReference type="InterPro" id="IPR046960">
    <property type="entry name" value="PPR_At4g14850-like_plant"/>
</dbReference>
<accession>A0A7N0UGJ7</accession>
<feature type="repeat" description="PPR" evidence="4">
    <location>
        <begin position="426"/>
        <end position="456"/>
    </location>
</feature>
<dbReference type="AlphaFoldDB" id="A0A7N0UGJ7"/>
<dbReference type="FunFam" id="1.25.40.10:FF:000442">
    <property type="entry name" value="Pentatricopeptide repeat-containing protein At3g49710"/>
    <property type="match status" value="1"/>
</dbReference>
<dbReference type="PANTHER" id="PTHR47926:SF433">
    <property type="entry name" value="PENTATRICOPEPTIDE REPEAT-CONTAINING PROTEIN"/>
    <property type="match status" value="1"/>
</dbReference>
<feature type="repeat" description="PPR" evidence="4">
    <location>
        <begin position="116"/>
        <end position="150"/>
    </location>
</feature>
<dbReference type="FunFam" id="1.25.40.10:FF:000031">
    <property type="entry name" value="Pentatricopeptide repeat-containing protein mitochondrial"/>
    <property type="match status" value="1"/>
</dbReference>
<keyword evidence="2" id="KW-0677">Repeat</keyword>
<evidence type="ECO:0000256" key="3">
    <source>
        <dbReference type="ARBA" id="ARBA00061659"/>
    </source>
</evidence>
<dbReference type="GO" id="GO:0003723">
    <property type="term" value="F:RNA binding"/>
    <property type="evidence" value="ECO:0007669"/>
    <property type="project" value="InterPro"/>
</dbReference>
<dbReference type="FunFam" id="1.25.40.10:FF:000280">
    <property type="entry name" value="Pentatricopeptide repeat-containing protein"/>
    <property type="match status" value="1"/>
</dbReference>
<reference evidence="5" key="1">
    <citation type="submission" date="2021-01" db="UniProtKB">
        <authorList>
            <consortium name="EnsemblPlants"/>
        </authorList>
    </citation>
    <scope>IDENTIFICATION</scope>
</reference>
<dbReference type="PROSITE" id="PS51375">
    <property type="entry name" value="PPR"/>
    <property type="match status" value="6"/>
</dbReference>
<evidence type="ECO:0000313" key="6">
    <source>
        <dbReference type="Proteomes" id="UP000594263"/>
    </source>
</evidence>
<feature type="repeat" description="PPR" evidence="4">
    <location>
        <begin position="288"/>
        <end position="322"/>
    </location>
</feature>
<dbReference type="NCBIfam" id="TIGR00756">
    <property type="entry name" value="PPR"/>
    <property type="match status" value="5"/>
</dbReference>
<feature type="repeat" description="PPR" evidence="4">
    <location>
        <begin position="217"/>
        <end position="251"/>
    </location>
</feature>
<feature type="repeat" description="PPR" evidence="4">
    <location>
        <begin position="457"/>
        <end position="491"/>
    </location>
</feature>
<evidence type="ECO:0000256" key="4">
    <source>
        <dbReference type="PROSITE-ProRule" id="PRU00708"/>
    </source>
</evidence>
<sequence>MARNELSKHLSADLLFLPNSSLLAKLLDSCVISKSLRHARRVHARIIMSRFSSETFIHNRLIDVYAKCHSLEGARLVFDRMPHRNTFTWNAFLCALTKAGFVYEARDAFGSMPDPDKCSWNLMISGSAQNGYYQDALRYFMQMHNKGFELNEFSFASALNSCAGLMDLKPGIQIHGLMSKIGYAADVYAGSALLDLYSKCGNVESARTFFDGMTVRNTVSWNSLITCYEQNGPASEALELFVIMMQWGFIPDEVTLASVTSACASLSAINEGLQIHAHAFKVDKFRDDLILGNALVDMYSKCGRMKEARWIFDRMPIRSVVSGTSMVSGYAKEENIIDARMVFMKMTERNIVSWNALIAGYTQKGENEEALGLFLLLKRESVWPTHYTFGNLLNACANLADLQLGRQAHAHVLKHGFRFQSGPESDIFVGNSLLDMYVKCGSVEDGYRLFEKMVERDYVSWNALIVGFAQNGFGSKALEIFNRMLECGEKPDHVTLIGVLCACSHAGMVEEGRRYFHSMNKDFGLVPSKDHYTCMVDLLGRANCLIEAKSLIESMPMQPDAVVWGSLLGACKVHGNIELGEYVAEKLLHIDPENSGPYVLLSNMHAELGRWADVGKIRKLMRLRGVVKQPGCSWIDINNETHTFMVKDKSHPEIYSSLKFLTEQMKLANHMLDVVMHLGDCPISFLIECS</sequence>
<dbReference type="OMA" id="RVHVFMV"/>
<evidence type="ECO:0000256" key="2">
    <source>
        <dbReference type="ARBA" id="ARBA00022737"/>
    </source>
</evidence>
<dbReference type="FunFam" id="1.25.40.10:FF:001181">
    <property type="entry name" value="PPR containing plant-like protein"/>
    <property type="match status" value="1"/>
</dbReference>